<keyword evidence="7 8" id="KW-0472">Membrane</keyword>
<keyword evidence="6" id="KW-0406">Ion transport</keyword>
<feature type="transmembrane region" description="Helical" evidence="8">
    <location>
        <begin position="511"/>
        <end position="528"/>
    </location>
</feature>
<name>A0A955I706_9BACT</name>
<keyword evidence="5 8" id="KW-1133">Transmembrane helix</keyword>
<evidence type="ECO:0000256" key="2">
    <source>
        <dbReference type="ARBA" id="ARBA00009904"/>
    </source>
</evidence>
<feature type="transmembrane region" description="Helical" evidence="8">
    <location>
        <begin position="591"/>
        <end position="618"/>
    </location>
</feature>
<gene>
    <name evidence="9" type="ORF">KC640_00615</name>
</gene>
<dbReference type="EMBL" id="JAGQLI010000032">
    <property type="protein sequence ID" value="MCA9378906.1"/>
    <property type="molecule type" value="Genomic_DNA"/>
</dbReference>
<dbReference type="GO" id="GO:0046961">
    <property type="term" value="F:proton-transporting ATPase activity, rotational mechanism"/>
    <property type="evidence" value="ECO:0007669"/>
    <property type="project" value="InterPro"/>
</dbReference>
<dbReference type="InterPro" id="IPR002490">
    <property type="entry name" value="V-ATPase_116kDa_su"/>
</dbReference>
<dbReference type="GO" id="GO:0033179">
    <property type="term" value="C:proton-transporting V-type ATPase, V0 domain"/>
    <property type="evidence" value="ECO:0007669"/>
    <property type="project" value="InterPro"/>
</dbReference>
<evidence type="ECO:0000256" key="3">
    <source>
        <dbReference type="ARBA" id="ARBA00022448"/>
    </source>
</evidence>
<dbReference type="GO" id="GO:0051117">
    <property type="term" value="F:ATPase binding"/>
    <property type="evidence" value="ECO:0007669"/>
    <property type="project" value="TreeGrafter"/>
</dbReference>
<evidence type="ECO:0000256" key="1">
    <source>
        <dbReference type="ARBA" id="ARBA00004141"/>
    </source>
</evidence>
<evidence type="ECO:0000256" key="7">
    <source>
        <dbReference type="ARBA" id="ARBA00023136"/>
    </source>
</evidence>
<dbReference type="Pfam" id="PF01496">
    <property type="entry name" value="V_ATPase_I"/>
    <property type="match status" value="1"/>
</dbReference>
<keyword evidence="4 8" id="KW-0812">Transmembrane</keyword>
<organism evidence="9 10">
    <name type="scientific">Candidatus Dojkabacteria bacterium</name>
    <dbReference type="NCBI Taxonomy" id="2099670"/>
    <lineage>
        <taxon>Bacteria</taxon>
        <taxon>Candidatus Dojkabacteria</taxon>
    </lineage>
</organism>
<comment type="subcellular location">
    <subcellularLocation>
        <location evidence="1">Membrane</location>
        <topology evidence="1">Multi-pass membrane protein</topology>
    </subcellularLocation>
</comment>
<evidence type="ECO:0000256" key="5">
    <source>
        <dbReference type="ARBA" id="ARBA00022989"/>
    </source>
</evidence>
<keyword evidence="3" id="KW-0813">Transport</keyword>
<reference evidence="9" key="2">
    <citation type="journal article" date="2021" name="Microbiome">
        <title>Successional dynamics and alternative stable states in a saline activated sludge microbial community over 9 years.</title>
        <authorList>
            <person name="Wang Y."/>
            <person name="Ye J."/>
            <person name="Ju F."/>
            <person name="Liu L."/>
            <person name="Boyd J.A."/>
            <person name="Deng Y."/>
            <person name="Parks D.H."/>
            <person name="Jiang X."/>
            <person name="Yin X."/>
            <person name="Woodcroft B.J."/>
            <person name="Tyson G.W."/>
            <person name="Hugenholtz P."/>
            <person name="Polz M.F."/>
            <person name="Zhang T."/>
        </authorList>
    </citation>
    <scope>NUCLEOTIDE SEQUENCE</scope>
    <source>
        <strain evidence="9">HKST-UBA12</strain>
    </source>
</reference>
<evidence type="ECO:0000256" key="8">
    <source>
        <dbReference type="SAM" id="Phobius"/>
    </source>
</evidence>
<dbReference type="GO" id="GO:0016471">
    <property type="term" value="C:vacuolar proton-transporting V-type ATPase complex"/>
    <property type="evidence" value="ECO:0007669"/>
    <property type="project" value="TreeGrafter"/>
</dbReference>
<feature type="transmembrane region" description="Helical" evidence="8">
    <location>
        <begin position="444"/>
        <end position="468"/>
    </location>
</feature>
<accession>A0A955I706</accession>
<sequence length="667" mass="73407">MAVTICEKYRILFPEKYSVQVTRDLLVFGQVELQPPLLPVAEFTEDGLQTTLVDQLTRVTEAIRILSELSDTPGGEAFHLSESMLAKVASDRNFLLDISSEITELAAVIVHIQSQLHNTKELAAKLELVCDLDQHIFVTQELFFAKYYQLSHPQLQLFKSLLNSDLSLEILELASDAKQIGVLVLGENHDLPVIDLIASKHNLTAVEIPIELQSSTPQQISTGLHKAGKDLEAELKKTHKALQDLCGENWQELVMLRDMMIVEQAVQETTADFLTSRPHMSGYLVYEGWLDPELLPVLKQRMKVISPEIVVEDTEEDANPITLLENPPAIKPFESVTELLGVPSSQEIDPSPYLAPFLIAFFGFALGDAGYGLIICTVALMLLLRPNSTPNTQNMLKLLLYGGIATVLWGIVLGGWFGANLVTIQGPIGDTLRSWKVLDLQSSILFVLLASLGVGFAQQIFGLVLQMWQFIRLGKWGRALGESGTWILLLLSILLILLSSSNAELAAVSNNWQIILLVVLVIFAWGQGSATKNPLLRLPAGIGKLFNITGYLSNTLSYARLLALGLATGVIAQVINLLANTYGNTHSVTGILVFVLILVLGHGFNLGLSILGTSVNVLRLQLVEFLPRFYQAQGRKLTPTRPDLQYTEISPAISGADPSFDLIYYTH</sequence>
<evidence type="ECO:0000313" key="10">
    <source>
        <dbReference type="Proteomes" id="UP000760819"/>
    </source>
</evidence>
<evidence type="ECO:0000256" key="4">
    <source>
        <dbReference type="ARBA" id="ARBA00022692"/>
    </source>
</evidence>
<feature type="transmembrane region" description="Helical" evidence="8">
    <location>
        <begin position="480"/>
        <end position="499"/>
    </location>
</feature>
<reference evidence="9" key="1">
    <citation type="submission" date="2020-04" db="EMBL/GenBank/DDBJ databases">
        <authorList>
            <person name="Zhang T."/>
        </authorList>
    </citation>
    <scope>NUCLEOTIDE SEQUENCE</scope>
    <source>
        <strain evidence="9">HKST-UBA12</strain>
    </source>
</reference>
<evidence type="ECO:0000313" key="9">
    <source>
        <dbReference type="EMBL" id="MCA9378906.1"/>
    </source>
</evidence>
<dbReference type="AlphaFoldDB" id="A0A955I706"/>
<feature type="transmembrane region" description="Helical" evidence="8">
    <location>
        <begin position="396"/>
        <end position="424"/>
    </location>
</feature>
<comment type="similarity">
    <text evidence="2">Belongs to the V-ATPase 116 kDa subunit family.</text>
</comment>
<feature type="transmembrane region" description="Helical" evidence="8">
    <location>
        <begin position="353"/>
        <end position="384"/>
    </location>
</feature>
<evidence type="ECO:0008006" key="11">
    <source>
        <dbReference type="Google" id="ProtNLM"/>
    </source>
</evidence>
<comment type="caution">
    <text evidence="9">The sequence shown here is derived from an EMBL/GenBank/DDBJ whole genome shotgun (WGS) entry which is preliminary data.</text>
</comment>
<dbReference type="PANTHER" id="PTHR11629:SF63">
    <property type="entry name" value="V-TYPE PROTON ATPASE SUBUNIT A"/>
    <property type="match status" value="1"/>
</dbReference>
<dbReference type="PANTHER" id="PTHR11629">
    <property type="entry name" value="VACUOLAR PROTON ATPASES"/>
    <property type="match status" value="1"/>
</dbReference>
<protein>
    <recommendedName>
        <fullName evidence="11">V-type ATP synthase subunit I</fullName>
    </recommendedName>
</protein>
<proteinExistence type="inferred from homology"/>
<feature type="transmembrane region" description="Helical" evidence="8">
    <location>
        <begin position="561"/>
        <end position="579"/>
    </location>
</feature>
<dbReference type="GO" id="GO:0007035">
    <property type="term" value="P:vacuolar acidification"/>
    <property type="evidence" value="ECO:0007669"/>
    <property type="project" value="TreeGrafter"/>
</dbReference>
<evidence type="ECO:0000256" key="6">
    <source>
        <dbReference type="ARBA" id="ARBA00023065"/>
    </source>
</evidence>
<dbReference type="Proteomes" id="UP000760819">
    <property type="component" value="Unassembled WGS sequence"/>
</dbReference>